<reference evidence="2 3" key="1">
    <citation type="submission" date="2023-09" db="EMBL/GenBank/DDBJ databases">
        <title>Genomes of two closely related lineages of the louse Polyplax serrata with different host specificities.</title>
        <authorList>
            <person name="Martinu J."/>
            <person name="Tarabai H."/>
            <person name="Stefka J."/>
            <person name="Hypsa V."/>
        </authorList>
    </citation>
    <scope>NUCLEOTIDE SEQUENCE [LARGE SCALE GENOMIC DNA]</scope>
    <source>
        <strain evidence="2">98ZLc_SE</strain>
    </source>
</reference>
<evidence type="ECO:0000313" key="3">
    <source>
        <dbReference type="Proteomes" id="UP001359485"/>
    </source>
</evidence>
<gene>
    <name evidence="2" type="ORF">RUM44_007612</name>
</gene>
<keyword evidence="3" id="KW-1185">Reference proteome</keyword>
<organism evidence="2 3">
    <name type="scientific">Polyplax serrata</name>
    <name type="common">Common mouse louse</name>
    <dbReference type="NCBI Taxonomy" id="468196"/>
    <lineage>
        <taxon>Eukaryota</taxon>
        <taxon>Metazoa</taxon>
        <taxon>Ecdysozoa</taxon>
        <taxon>Arthropoda</taxon>
        <taxon>Hexapoda</taxon>
        <taxon>Insecta</taxon>
        <taxon>Pterygota</taxon>
        <taxon>Neoptera</taxon>
        <taxon>Paraneoptera</taxon>
        <taxon>Psocodea</taxon>
        <taxon>Troctomorpha</taxon>
        <taxon>Phthiraptera</taxon>
        <taxon>Anoplura</taxon>
        <taxon>Polyplacidae</taxon>
        <taxon>Polyplax</taxon>
    </lineage>
</organism>
<protein>
    <submittedName>
        <fullName evidence="2">Uncharacterized protein</fullName>
    </submittedName>
</protein>
<comment type="caution">
    <text evidence="2">The sequence shown here is derived from an EMBL/GenBank/DDBJ whole genome shotgun (WGS) entry which is preliminary data.</text>
</comment>
<feature type="region of interest" description="Disordered" evidence="1">
    <location>
        <begin position="86"/>
        <end position="110"/>
    </location>
</feature>
<feature type="region of interest" description="Disordered" evidence="1">
    <location>
        <begin position="1"/>
        <end position="22"/>
    </location>
</feature>
<dbReference type="Proteomes" id="UP001359485">
    <property type="component" value="Unassembled WGS sequence"/>
</dbReference>
<proteinExistence type="predicted"/>
<dbReference type="EMBL" id="JAWJWF010000002">
    <property type="protein sequence ID" value="KAK6637198.1"/>
    <property type="molecule type" value="Genomic_DNA"/>
</dbReference>
<sequence length="110" mass="12490">MASCPFRRQKSNNRLVDGSPVRQESLGVAEDEDEGPTLNLKVLHEAIRLLLQPRLKIRYTVKLLLKINFNLKIVGWILKGFIRAVGPDPNSNDRGLLSRTFDSSKSRKHP</sequence>
<evidence type="ECO:0000256" key="1">
    <source>
        <dbReference type="SAM" id="MobiDB-lite"/>
    </source>
</evidence>
<name>A0ABR1BAW2_POLSC</name>
<accession>A0ABR1BAW2</accession>
<evidence type="ECO:0000313" key="2">
    <source>
        <dbReference type="EMBL" id="KAK6637198.1"/>
    </source>
</evidence>